<organism evidence="7 8">
    <name type="scientific">Campylobacter magnus</name>
    <dbReference type="NCBI Taxonomy" id="3026462"/>
    <lineage>
        <taxon>Bacteria</taxon>
        <taxon>Pseudomonadati</taxon>
        <taxon>Campylobacterota</taxon>
        <taxon>Epsilonproteobacteria</taxon>
        <taxon>Campylobacterales</taxon>
        <taxon>Campylobacteraceae</taxon>
        <taxon>Campylobacter</taxon>
    </lineage>
</organism>
<protein>
    <recommendedName>
        <fullName evidence="4 5">Large ribosomal subunit protein uL4</fullName>
    </recommendedName>
</protein>
<evidence type="ECO:0000256" key="3">
    <source>
        <dbReference type="ARBA" id="ARBA00023274"/>
    </source>
</evidence>
<keyword evidence="5" id="KW-0694">RNA-binding</keyword>
<keyword evidence="2 5" id="KW-0689">Ribosomal protein</keyword>
<evidence type="ECO:0000256" key="6">
    <source>
        <dbReference type="SAM" id="MobiDB-lite"/>
    </source>
</evidence>
<dbReference type="SUPFAM" id="SSF52166">
    <property type="entry name" value="Ribosomal protein L4"/>
    <property type="match status" value="1"/>
</dbReference>
<reference evidence="7 8" key="1">
    <citation type="submission" date="2023-06" db="EMBL/GenBank/DDBJ databases">
        <title>Campylobacter magnum sp. nov., isolated from cecal contents of domestic pigs (Sus scrofa domesticus).</title>
        <authorList>
            <person name="Papic B."/>
            <person name="Gruntar I."/>
        </authorList>
    </citation>
    <scope>NUCLEOTIDE SEQUENCE [LARGE SCALE GENOMIC DNA]</scope>
    <source>
        <strain evidence="8">34484-21</strain>
    </source>
</reference>
<evidence type="ECO:0000256" key="5">
    <source>
        <dbReference type="HAMAP-Rule" id="MF_01328"/>
    </source>
</evidence>
<dbReference type="InterPro" id="IPR002136">
    <property type="entry name" value="Ribosomal_uL4"/>
</dbReference>
<sequence>MSKVTILNDKFQNSGEMDLPASFAEVNSHNLYLYVKSYLAGIRSNTAHTKSRHFVSGGGKKPWRQKGRGGARAGSTRTPVWVGGAVAFGPKSDRNYTQKVNKKQKRLALEFALNEKAANGKLFALESLQIASGKTKDAAAVLKNTNVRDALIVLKELNASTLLAFRNLKNCYVVDASEVNAYLVAVYGSVIAEKAALETIISKEG</sequence>
<feature type="region of interest" description="Disordered" evidence="6">
    <location>
        <begin position="50"/>
        <end position="76"/>
    </location>
</feature>
<accession>A0ABT8T9A0</accession>
<dbReference type="HAMAP" id="MF_01328_B">
    <property type="entry name" value="Ribosomal_uL4_B"/>
    <property type="match status" value="1"/>
</dbReference>
<evidence type="ECO:0000256" key="4">
    <source>
        <dbReference type="ARBA" id="ARBA00035244"/>
    </source>
</evidence>
<comment type="function">
    <text evidence="5">One of the primary rRNA binding proteins, this protein initially binds near the 5'-end of the 23S rRNA. It is important during the early stages of 50S assembly. It makes multiple contacts with different domains of the 23S rRNA in the assembled 50S subunit and ribosome.</text>
</comment>
<keyword evidence="5" id="KW-0699">rRNA-binding</keyword>
<proteinExistence type="inferred from homology"/>
<dbReference type="PANTHER" id="PTHR10746:SF6">
    <property type="entry name" value="LARGE RIBOSOMAL SUBUNIT PROTEIN UL4M"/>
    <property type="match status" value="1"/>
</dbReference>
<gene>
    <name evidence="5 7" type="primary">rplD</name>
    <name evidence="7" type="ORF">Q2362_01820</name>
</gene>
<dbReference type="GO" id="GO:0005840">
    <property type="term" value="C:ribosome"/>
    <property type="evidence" value="ECO:0007669"/>
    <property type="project" value="UniProtKB-KW"/>
</dbReference>
<name>A0ABT8T9A0_9BACT</name>
<comment type="function">
    <text evidence="5">Forms part of the polypeptide exit tunnel.</text>
</comment>
<comment type="caution">
    <text evidence="7">The sequence shown here is derived from an EMBL/GenBank/DDBJ whole genome shotgun (WGS) entry which is preliminary data.</text>
</comment>
<dbReference type="NCBIfam" id="TIGR03953">
    <property type="entry name" value="rplD_bact"/>
    <property type="match status" value="1"/>
</dbReference>
<dbReference type="EMBL" id="JAULJQ010000002">
    <property type="protein sequence ID" value="MDO2408836.1"/>
    <property type="molecule type" value="Genomic_DNA"/>
</dbReference>
<evidence type="ECO:0000256" key="1">
    <source>
        <dbReference type="ARBA" id="ARBA00010528"/>
    </source>
</evidence>
<keyword evidence="8" id="KW-1185">Reference proteome</keyword>
<dbReference type="RefSeq" id="WP_273931104.1">
    <property type="nucleotide sequence ID" value="NZ_JAQSLJ010000003.1"/>
</dbReference>
<comment type="subunit">
    <text evidence="5">Part of the 50S ribosomal subunit.</text>
</comment>
<dbReference type="Proteomes" id="UP001171111">
    <property type="component" value="Unassembled WGS sequence"/>
</dbReference>
<dbReference type="InterPro" id="IPR023574">
    <property type="entry name" value="Ribosomal_uL4_dom_sf"/>
</dbReference>
<comment type="similarity">
    <text evidence="1 5">Belongs to the universal ribosomal protein uL4 family.</text>
</comment>
<evidence type="ECO:0000313" key="8">
    <source>
        <dbReference type="Proteomes" id="UP001171111"/>
    </source>
</evidence>
<evidence type="ECO:0000313" key="7">
    <source>
        <dbReference type="EMBL" id="MDO2408836.1"/>
    </source>
</evidence>
<keyword evidence="3 5" id="KW-0687">Ribonucleoprotein</keyword>
<dbReference type="Pfam" id="PF00573">
    <property type="entry name" value="Ribosomal_L4"/>
    <property type="match status" value="1"/>
</dbReference>
<dbReference type="Gene3D" id="3.40.1370.10">
    <property type="match status" value="1"/>
</dbReference>
<dbReference type="InterPro" id="IPR013005">
    <property type="entry name" value="Ribosomal_uL4-like"/>
</dbReference>
<dbReference type="PANTHER" id="PTHR10746">
    <property type="entry name" value="50S RIBOSOMAL PROTEIN L4"/>
    <property type="match status" value="1"/>
</dbReference>
<evidence type="ECO:0000256" key="2">
    <source>
        <dbReference type="ARBA" id="ARBA00022980"/>
    </source>
</evidence>